<dbReference type="NCBIfam" id="NF008167">
    <property type="entry name" value="PRK10917.2-1"/>
    <property type="match status" value="1"/>
</dbReference>
<dbReference type="CDD" id="cd04488">
    <property type="entry name" value="RecG_wedge_OBF"/>
    <property type="match status" value="1"/>
</dbReference>
<evidence type="ECO:0000256" key="6">
    <source>
        <dbReference type="ARBA" id="ARBA00022840"/>
    </source>
</evidence>
<keyword evidence="8 13" id="KW-0233">DNA recombination</keyword>
<dbReference type="PANTHER" id="PTHR47964:SF1">
    <property type="entry name" value="ATP-DEPENDENT DNA HELICASE HOMOLOG RECG, CHLOROPLASTIC"/>
    <property type="match status" value="1"/>
</dbReference>
<sequence>MESVPALDEPLKNALGAATAKVMAEHLDLHTLGDLLHHYPRRYAERGELTSLAELPLDEHVTVVAQVADARVLTFNQGRGRRLEVTITDGYGRLQLVFFGKGVHKPQKDLLPGTRAMFAGKVSLFNRKLQLSHPAYEPLSGEASAADAVDAFAGRQIPIYPACKQLESWKISKAVDAVLDRAAEAVDPLPAALRDGRGLVPLPEALRKIHRPRTKADIAEARDRLKWDEAFVLQVALARRRFADTQLPAVPRRPVPGGMLEAFDARLPFTLTDGQRKVSKEIFDDLATEHPMHRLLQGEVGSGKTMVALRAMLAVVDAGGQAAMLAPTEVLAQQHHRSIVEMMGELAEGGMLGGAEHATKVVLLTGSMGAAARRQALLDLVTGEAGVVIGTHALIEDKVRFHDLGLVVVDEQHRFGVEQRDALRSKGKQPPHLLVMTATPIPRTVAMTVFGDLETSVLDQLPAGRSPIASHVVPAADKPHFLSRAWERVREEVSGGHQAYVVCPRIGDDEDEKAAGKKPSGDDAEKRPPLAVLEVAEQLAAGPLAGLRVEVLHGRMAPEDKDAVMRRFAAGDTDVLVATTVIEVGVNVPNATAMVIMDADRFGVSQLHQLRGRVGRGSAPGLCLLVTEMPEASPARARLGSVAATLDGFELSRIDLEQRREGDVLGQAQSGVRSSLRMLAVIEDEEVIAAAREEATAVVRADPGLESLPGLRTALDALLDAEREQYLDKG</sequence>
<dbReference type="InterPro" id="IPR012340">
    <property type="entry name" value="NA-bd_OB-fold"/>
</dbReference>
<comment type="catalytic activity">
    <reaction evidence="11 13">
        <text>Couples ATP hydrolysis with the unwinding of duplex DNA by translocating in the 3'-5' direction.</text>
        <dbReference type="EC" id="5.6.2.4"/>
    </reaction>
</comment>
<evidence type="ECO:0000256" key="3">
    <source>
        <dbReference type="ARBA" id="ARBA00022763"/>
    </source>
</evidence>
<evidence type="ECO:0000313" key="18">
    <source>
        <dbReference type="Proteomes" id="UP000664109"/>
    </source>
</evidence>
<evidence type="ECO:0000259" key="15">
    <source>
        <dbReference type="PROSITE" id="PS51192"/>
    </source>
</evidence>
<dbReference type="PROSITE" id="PS51192">
    <property type="entry name" value="HELICASE_ATP_BIND_1"/>
    <property type="match status" value="1"/>
</dbReference>
<comment type="caution">
    <text evidence="17">The sequence shown here is derived from an EMBL/GenBank/DDBJ whole genome shotgun (WGS) entry which is preliminary data.</text>
</comment>
<name>A0ABS2UPA6_9ACTN</name>
<dbReference type="Pfam" id="PF00271">
    <property type="entry name" value="Helicase_C"/>
    <property type="match status" value="1"/>
</dbReference>
<dbReference type="PANTHER" id="PTHR47964">
    <property type="entry name" value="ATP-DEPENDENT DNA HELICASE HOMOLOG RECG, CHLOROPLASTIC"/>
    <property type="match status" value="1"/>
</dbReference>
<dbReference type="GO" id="GO:0004386">
    <property type="term" value="F:helicase activity"/>
    <property type="evidence" value="ECO:0007669"/>
    <property type="project" value="UniProtKB-KW"/>
</dbReference>
<comment type="catalytic activity">
    <reaction evidence="12 13">
        <text>ATP + H2O = ADP + phosphate + H(+)</text>
        <dbReference type="Rhea" id="RHEA:13065"/>
        <dbReference type="ChEBI" id="CHEBI:15377"/>
        <dbReference type="ChEBI" id="CHEBI:15378"/>
        <dbReference type="ChEBI" id="CHEBI:30616"/>
        <dbReference type="ChEBI" id="CHEBI:43474"/>
        <dbReference type="ChEBI" id="CHEBI:456216"/>
        <dbReference type="EC" id="5.6.2.4"/>
    </reaction>
</comment>
<evidence type="ECO:0000256" key="13">
    <source>
        <dbReference type="RuleBase" id="RU363016"/>
    </source>
</evidence>
<evidence type="ECO:0000313" key="17">
    <source>
        <dbReference type="EMBL" id="MBM9619124.1"/>
    </source>
</evidence>
<feature type="domain" description="Helicase ATP-binding" evidence="15">
    <location>
        <begin position="285"/>
        <end position="458"/>
    </location>
</feature>
<dbReference type="InterPro" id="IPR047112">
    <property type="entry name" value="RecG/Mfd"/>
</dbReference>
<evidence type="ECO:0000256" key="14">
    <source>
        <dbReference type="SAM" id="MobiDB-lite"/>
    </source>
</evidence>
<feature type="compositionally biased region" description="Basic and acidic residues" evidence="14">
    <location>
        <begin position="513"/>
        <end position="526"/>
    </location>
</feature>
<evidence type="ECO:0000259" key="16">
    <source>
        <dbReference type="PROSITE" id="PS51194"/>
    </source>
</evidence>
<comment type="similarity">
    <text evidence="1 13">Belongs to the helicase family. RecG subfamily.</text>
</comment>
<keyword evidence="4 13" id="KW-0378">Hydrolase</keyword>
<accession>A0ABS2UPA6</accession>
<organism evidence="17 18">
    <name type="scientific">Streptomyces zhihengii</name>
    <dbReference type="NCBI Taxonomy" id="1818004"/>
    <lineage>
        <taxon>Bacteria</taxon>
        <taxon>Bacillati</taxon>
        <taxon>Actinomycetota</taxon>
        <taxon>Actinomycetes</taxon>
        <taxon>Kitasatosporales</taxon>
        <taxon>Streptomycetaceae</taxon>
        <taxon>Streptomyces</taxon>
    </lineage>
</organism>
<dbReference type="InterPro" id="IPR027417">
    <property type="entry name" value="P-loop_NTPase"/>
</dbReference>
<evidence type="ECO:0000256" key="1">
    <source>
        <dbReference type="ARBA" id="ARBA00007504"/>
    </source>
</evidence>
<dbReference type="EC" id="5.6.2.4" evidence="13"/>
<proteinExistence type="inferred from homology"/>
<protein>
    <recommendedName>
        <fullName evidence="13">ATP-dependent DNA helicase RecG</fullName>
        <ecNumber evidence="13">5.6.2.4</ecNumber>
    </recommendedName>
</protein>
<keyword evidence="6 13" id="KW-0067">ATP-binding</keyword>
<dbReference type="Pfam" id="PF01336">
    <property type="entry name" value="tRNA_anti-codon"/>
    <property type="match status" value="1"/>
</dbReference>
<dbReference type="Pfam" id="PF00270">
    <property type="entry name" value="DEAD"/>
    <property type="match status" value="1"/>
</dbReference>
<dbReference type="SMART" id="SM00490">
    <property type="entry name" value="HELICc"/>
    <property type="match status" value="1"/>
</dbReference>
<evidence type="ECO:0000256" key="9">
    <source>
        <dbReference type="ARBA" id="ARBA00023204"/>
    </source>
</evidence>
<evidence type="ECO:0000256" key="2">
    <source>
        <dbReference type="ARBA" id="ARBA00022741"/>
    </source>
</evidence>
<keyword evidence="9 13" id="KW-0234">DNA repair</keyword>
<dbReference type="SMART" id="SM00487">
    <property type="entry name" value="DEXDc"/>
    <property type="match status" value="1"/>
</dbReference>
<dbReference type="Gene3D" id="3.40.50.300">
    <property type="entry name" value="P-loop containing nucleotide triphosphate hydrolases"/>
    <property type="match status" value="2"/>
</dbReference>
<dbReference type="SUPFAM" id="SSF50249">
    <property type="entry name" value="Nucleic acid-binding proteins"/>
    <property type="match status" value="1"/>
</dbReference>
<dbReference type="InterPro" id="IPR014001">
    <property type="entry name" value="Helicase_ATP-bd"/>
</dbReference>
<dbReference type="NCBIfam" id="TIGR00643">
    <property type="entry name" value="recG"/>
    <property type="match status" value="1"/>
</dbReference>
<dbReference type="InterPro" id="IPR004609">
    <property type="entry name" value="ATP-dep_DNA_helicase_RecG"/>
</dbReference>
<gene>
    <name evidence="17" type="primary">recG</name>
    <name evidence="17" type="ORF">JE024_10360</name>
</gene>
<feature type="domain" description="Helicase C-terminal" evidence="16">
    <location>
        <begin position="481"/>
        <end position="657"/>
    </location>
</feature>
<evidence type="ECO:0000256" key="11">
    <source>
        <dbReference type="ARBA" id="ARBA00034617"/>
    </source>
</evidence>
<dbReference type="Gene3D" id="2.40.50.140">
    <property type="entry name" value="Nucleic acid-binding proteins"/>
    <property type="match status" value="1"/>
</dbReference>
<evidence type="ECO:0000256" key="8">
    <source>
        <dbReference type="ARBA" id="ARBA00023172"/>
    </source>
</evidence>
<keyword evidence="18" id="KW-1185">Reference proteome</keyword>
<evidence type="ECO:0000256" key="12">
    <source>
        <dbReference type="ARBA" id="ARBA00048988"/>
    </source>
</evidence>
<dbReference type="RefSeq" id="WP_205373308.1">
    <property type="nucleotide sequence ID" value="NZ_JAFEJA010000001.1"/>
</dbReference>
<keyword evidence="3 13" id="KW-0227">DNA damage</keyword>
<dbReference type="SUPFAM" id="SSF52540">
    <property type="entry name" value="P-loop containing nucleoside triphosphate hydrolases"/>
    <property type="match status" value="2"/>
</dbReference>
<keyword evidence="5 13" id="KW-0347">Helicase</keyword>
<comment type="function">
    <text evidence="13">Plays a critical role in recombination and DNA repair. Helps process Holliday junction intermediates to mature products by catalyzing branch migration. Has replication fork regression activity, unwinds stalled or blocked replication forks to make a HJ that can be resolved. Has a DNA unwinding activity characteristic of a DNA helicase with 3'-5' polarity.</text>
</comment>
<dbReference type="Proteomes" id="UP000664109">
    <property type="component" value="Unassembled WGS sequence"/>
</dbReference>
<keyword evidence="10" id="KW-0413">Isomerase</keyword>
<reference evidence="17 18" key="1">
    <citation type="journal article" date="2016" name="Arch. Microbiol.">
        <title>Streptomyces zhihengii sp. nov., isolated from rhizospheric soil of Psammosilene tunicoides.</title>
        <authorList>
            <person name="Huang M.J."/>
            <person name="Fei J.J."/>
            <person name="Salam N."/>
            <person name="Kim C.J."/>
            <person name="Hozzein W.N."/>
            <person name="Xiao M."/>
            <person name="Huang H.Q."/>
            <person name="Li W.J."/>
        </authorList>
    </citation>
    <scope>NUCLEOTIDE SEQUENCE [LARGE SCALE GENOMIC DNA]</scope>
    <source>
        <strain evidence="17 18">YIM T102</strain>
    </source>
</reference>
<keyword evidence="7" id="KW-0238">DNA-binding</keyword>
<dbReference type="Pfam" id="PF19833">
    <property type="entry name" value="RecG_dom3_C"/>
    <property type="match status" value="1"/>
</dbReference>
<dbReference type="InterPro" id="IPR004365">
    <property type="entry name" value="NA-bd_OB_tRNA"/>
</dbReference>
<evidence type="ECO:0000256" key="10">
    <source>
        <dbReference type="ARBA" id="ARBA00023235"/>
    </source>
</evidence>
<dbReference type="EMBL" id="JAFEJA010000001">
    <property type="protein sequence ID" value="MBM9619124.1"/>
    <property type="molecule type" value="Genomic_DNA"/>
</dbReference>
<keyword evidence="2 13" id="KW-0547">Nucleotide-binding</keyword>
<dbReference type="PROSITE" id="PS51194">
    <property type="entry name" value="HELICASE_CTER"/>
    <property type="match status" value="1"/>
</dbReference>
<dbReference type="CDD" id="cd17992">
    <property type="entry name" value="DEXHc_RecG"/>
    <property type="match status" value="1"/>
</dbReference>
<feature type="region of interest" description="Disordered" evidence="14">
    <location>
        <begin position="506"/>
        <end position="526"/>
    </location>
</feature>
<dbReference type="InterPro" id="IPR045562">
    <property type="entry name" value="RecG_dom3_C"/>
</dbReference>
<evidence type="ECO:0000256" key="7">
    <source>
        <dbReference type="ARBA" id="ARBA00023125"/>
    </source>
</evidence>
<evidence type="ECO:0000256" key="5">
    <source>
        <dbReference type="ARBA" id="ARBA00022806"/>
    </source>
</evidence>
<dbReference type="InterPro" id="IPR011545">
    <property type="entry name" value="DEAD/DEAH_box_helicase_dom"/>
</dbReference>
<evidence type="ECO:0000256" key="4">
    <source>
        <dbReference type="ARBA" id="ARBA00022801"/>
    </source>
</evidence>
<dbReference type="InterPro" id="IPR001650">
    <property type="entry name" value="Helicase_C-like"/>
</dbReference>